<dbReference type="InterPro" id="IPR000873">
    <property type="entry name" value="AMP-dep_synth/lig_dom"/>
</dbReference>
<dbReference type="InterPro" id="IPR020845">
    <property type="entry name" value="AMP-binding_CS"/>
</dbReference>
<evidence type="ECO:0000313" key="4">
    <source>
        <dbReference type="EMBL" id="SDX18639.1"/>
    </source>
</evidence>
<dbReference type="GO" id="GO:0005524">
    <property type="term" value="F:ATP binding"/>
    <property type="evidence" value="ECO:0007669"/>
    <property type="project" value="UniProtKB-KW"/>
</dbReference>
<name>A0A1H2ZPH8_9FLAO</name>
<comment type="caution">
    <text evidence="4">The sequence shown here is derived from an EMBL/GenBank/DDBJ whole genome shotgun (WGS) entry which is preliminary data.</text>
</comment>
<dbReference type="Proteomes" id="UP000182771">
    <property type="component" value="Unassembled WGS sequence"/>
</dbReference>
<dbReference type="InterPro" id="IPR042099">
    <property type="entry name" value="ANL_N_sf"/>
</dbReference>
<evidence type="ECO:0000259" key="3">
    <source>
        <dbReference type="Pfam" id="PF00501"/>
    </source>
</evidence>
<proteinExistence type="predicted"/>
<keyword evidence="2" id="KW-0067">ATP-binding</keyword>
<dbReference type="Pfam" id="PF23562">
    <property type="entry name" value="AMP-binding_C_3"/>
    <property type="match status" value="1"/>
</dbReference>
<dbReference type="GO" id="GO:0004467">
    <property type="term" value="F:long-chain fatty acid-CoA ligase activity"/>
    <property type="evidence" value="ECO:0007669"/>
    <property type="project" value="TreeGrafter"/>
</dbReference>
<dbReference type="PANTHER" id="PTHR43272:SF33">
    <property type="entry name" value="AMP-BINDING DOMAIN-CONTAINING PROTEIN-RELATED"/>
    <property type="match status" value="1"/>
</dbReference>
<sequence length="604" mass="69138">MKRKLTMMDLERFHLVTRMAAQAAHYGEREAVRYWENGQLRSLSWKVFYEEIQKITKALLHYQVGVQENIGIFAPNSPQWTMVDMAAAHLRACAVPIYATNTADQAAYIINNAGIRILFVGEKEQYDKVEQIRQACPNLQLVVLFNESLLKDEEHVVLPLSKFVALVPKGHYERELKERFDSRCMQDLYTIIYTSGTTGNPKGVMIDYENVAYQFINHDDRLAVVEGNVSMSFLPLSHVYERMWVAYVFHKGVINCYLDDTNRVAEALKEVKPHYMCVVPRLLEKIYTKIYENVQKQSVVKRVVFATATRIAKIQLGRTKKGKYPSFILKKLYNLADKLVFQKLKAALGGNIQMIPCGGALLEPSIGRFFRAIGVNVTLGYGMTETTATVSCWDDHKFKLKSVGTLVPYVQAKIGQDNEILLKGGSISKGYYNNPEENAKAFTEDGYLRTGDAGYLDKEGNLYITERIKELMKTSNGKYIAPQQIEGKVGKDSFIEQIAVIADARKYVSALIVPNYEALAEYAKSLNLKYKNYSELIKNSQIVEFFQKRLQHLQQELAAYEQIKKFTLLTTPFSINNDELTPTLKLKRKNIYKNYFREIEAMYV</sequence>
<dbReference type="EMBL" id="FNND01000011">
    <property type="protein sequence ID" value="SDX18639.1"/>
    <property type="molecule type" value="Genomic_DNA"/>
</dbReference>
<dbReference type="Gene3D" id="3.40.50.12780">
    <property type="entry name" value="N-terminal domain of ligase-like"/>
    <property type="match status" value="1"/>
</dbReference>
<dbReference type="PROSITE" id="PS00455">
    <property type="entry name" value="AMP_BINDING"/>
    <property type="match status" value="1"/>
</dbReference>
<organism evidence="4 5">
    <name type="scientific">Capnocytophaga granulosa</name>
    <dbReference type="NCBI Taxonomy" id="45242"/>
    <lineage>
        <taxon>Bacteria</taxon>
        <taxon>Pseudomonadati</taxon>
        <taxon>Bacteroidota</taxon>
        <taxon>Flavobacteriia</taxon>
        <taxon>Flavobacteriales</taxon>
        <taxon>Flavobacteriaceae</taxon>
        <taxon>Capnocytophaga</taxon>
    </lineage>
</organism>
<keyword evidence="5" id="KW-1185">Reference proteome</keyword>
<dbReference type="AlphaFoldDB" id="A0A1H2ZPH8"/>
<evidence type="ECO:0000256" key="2">
    <source>
        <dbReference type="ARBA" id="ARBA00022840"/>
    </source>
</evidence>
<dbReference type="CDD" id="cd05907">
    <property type="entry name" value="VL_LC_FACS_like"/>
    <property type="match status" value="1"/>
</dbReference>
<reference evidence="4 5" key="1">
    <citation type="submission" date="2016-10" db="EMBL/GenBank/DDBJ databases">
        <authorList>
            <person name="Varghese N."/>
            <person name="Submissions S."/>
        </authorList>
    </citation>
    <scope>NUCLEOTIDE SEQUENCE [LARGE SCALE GENOMIC DNA]</scope>
    <source>
        <strain evidence="4 5">DSM 11449</strain>
    </source>
</reference>
<dbReference type="Pfam" id="PF00501">
    <property type="entry name" value="AMP-binding"/>
    <property type="match status" value="1"/>
</dbReference>
<dbReference type="SUPFAM" id="SSF56801">
    <property type="entry name" value="Acetyl-CoA synthetase-like"/>
    <property type="match status" value="1"/>
</dbReference>
<feature type="domain" description="AMP-dependent synthetase/ligase" evidence="3">
    <location>
        <begin position="21"/>
        <end position="432"/>
    </location>
</feature>
<dbReference type="PANTHER" id="PTHR43272">
    <property type="entry name" value="LONG-CHAIN-FATTY-ACID--COA LIGASE"/>
    <property type="match status" value="1"/>
</dbReference>
<gene>
    <name evidence="4" type="ORF">SAMN05444420_11118</name>
</gene>
<evidence type="ECO:0000313" key="5">
    <source>
        <dbReference type="Proteomes" id="UP000182771"/>
    </source>
</evidence>
<dbReference type="GO" id="GO:0016020">
    <property type="term" value="C:membrane"/>
    <property type="evidence" value="ECO:0007669"/>
    <property type="project" value="TreeGrafter"/>
</dbReference>
<accession>A0A1H2ZPH8</accession>
<evidence type="ECO:0000256" key="1">
    <source>
        <dbReference type="ARBA" id="ARBA00022741"/>
    </source>
</evidence>
<keyword evidence="1" id="KW-0547">Nucleotide-binding</keyword>
<protein>
    <submittedName>
        <fullName evidence="4">Long-chain acyl-CoA synthetase</fullName>
    </submittedName>
</protein>